<dbReference type="EMBL" id="AVOT02034368">
    <property type="protein sequence ID" value="MBW0528442.1"/>
    <property type="molecule type" value="Genomic_DNA"/>
</dbReference>
<evidence type="ECO:0000256" key="1">
    <source>
        <dbReference type="SAM" id="MobiDB-lite"/>
    </source>
</evidence>
<dbReference type="Proteomes" id="UP000765509">
    <property type="component" value="Unassembled WGS sequence"/>
</dbReference>
<comment type="caution">
    <text evidence="2">The sequence shown here is derived from an EMBL/GenBank/DDBJ whole genome shotgun (WGS) entry which is preliminary data.</text>
</comment>
<reference evidence="2" key="1">
    <citation type="submission" date="2021-03" db="EMBL/GenBank/DDBJ databases">
        <title>Draft genome sequence of rust myrtle Austropuccinia psidii MF-1, a brazilian biotype.</title>
        <authorList>
            <person name="Quecine M.C."/>
            <person name="Pachon D.M.R."/>
            <person name="Bonatelli M.L."/>
            <person name="Correr F.H."/>
            <person name="Franceschini L.M."/>
            <person name="Leite T.F."/>
            <person name="Margarido G.R.A."/>
            <person name="Almeida C.A."/>
            <person name="Ferrarezi J.A."/>
            <person name="Labate C.A."/>
        </authorList>
    </citation>
    <scope>NUCLEOTIDE SEQUENCE</scope>
    <source>
        <strain evidence="2">MF-1</strain>
    </source>
</reference>
<sequence>MTEQTPPITPGKDSTLTGELVNQEAELNDNDAYVLGLNDSMMEIKSSNYGQDKPPSIIIKIQKKCPPLSHSSKYSDDVMVGTKPNIENHEDNDNQTNHKRKLT</sequence>
<feature type="region of interest" description="Disordered" evidence="1">
    <location>
        <begin position="66"/>
        <end position="103"/>
    </location>
</feature>
<name>A0A9Q3EYS5_9BASI</name>
<dbReference type="AlphaFoldDB" id="A0A9Q3EYS5"/>
<proteinExistence type="predicted"/>
<organism evidence="2 3">
    <name type="scientific">Austropuccinia psidii MF-1</name>
    <dbReference type="NCBI Taxonomy" id="1389203"/>
    <lineage>
        <taxon>Eukaryota</taxon>
        <taxon>Fungi</taxon>
        <taxon>Dikarya</taxon>
        <taxon>Basidiomycota</taxon>
        <taxon>Pucciniomycotina</taxon>
        <taxon>Pucciniomycetes</taxon>
        <taxon>Pucciniales</taxon>
        <taxon>Sphaerophragmiaceae</taxon>
        <taxon>Austropuccinia</taxon>
    </lineage>
</organism>
<evidence type="ECO:0000313" key="3">
    <source>
        <dbReference type="Proteomes" id="UP000765509"/>
    </source>
</evidence>
<gene>
    <name evidence="2" type="ORF">O181_068157</name>
</gene>
<evidence type="ECO:0000313" key="2">
    <source>
        <dbReference type="EMBL" id="MBW0528442.1"/>
    </source>
</evidence>
<accession>A0A9Q3EYS5</accession>
<keyword evidence="3" id="KW-1185">Reference proteome</keyword>
<protein>
    <submittedName>
        <fullName evidence="2">Uncharacterized protein</fullName>
    </submittedName>
</protein>